<feature type="transmembrane region" description="Helical" evidence="6">
    <location>
        <begin position="68"/>
        <end position="88"/>
    </location>
</feature>
<feature type="transmembrane region" description="Helical" evidence="6">
    <location>
        <begin position="20"/>
        <end position="43"/>
    </location>
</feature>
<evidence type="ECO:0000256" key="4">
    <source>
        <dbReference type="ARBA" id="ARBA00022989"/>
    </source>
</evidence>
<dbReference type="GO" id="GO:0016020">
    <property type="term" value="C:membrane"/>
    <property type="evidence" value="ECO:0007669"/>
    <property type="project" value="UniProtKB-SubCell"/>
</dbReference>
<dbReference type="PANTHER" id="PTHR14948">
    <property type="entry name" value="NG5"/>
    <property type="match status" value="1"/>
</dbReference>
<evidence type="ECO:0000256" key="3">
    <source>
        <dbReference type="ARBA" id="ARBA00022692"/>
    </source>
</evidence>
<protein>
    <submittedName>
        <fullName evidence="7">Proline-rich transmembrane protein 1-like</fullName>
    </submittedName>
</protein>
<accession>A0A151NGF8</accession>
<keyword evidence="8" id="KW-1185">Reference proteome</keyword>
<dbReference type="KEGG" id="amj:102566967"/>
<proteinExistence type="inferred from homology"/>
<keyword evidence="5 6" id="KW-0472">Membrane</keyword>
<dbReference type="InterPro" id="IPR051423">
    <property type="entry name" value="CD225/Dispanin"/>
</dbReference>
<dbReference type="PANTHER" id="PTHR14948:SF25">
    <property type="entry name" value="DUF4190 DOMAIN-CONTAINING PROTEIN"/>
    <property type="match status" value="1"/>
</dbReference>
<dbReference type="eggNOG" id="ENOG502S7RK">
    <property type="taxonomic scope" value="Eukaryota"/>
</dbReference>
<evidence type="ECO:0000256" key="2">
    <source>
        <dbReference type="ARBA" id="ARBA00006843"/>
    </source>
</evidence>
<evidence type="ECO:0000256" key="6">
    <source>
        <dbReference type="SAM" id="Phobius"/>
    </source>
</evidence>
<comment type="subcellular location">
    <subcellularLocation>
        <location evidence="1">Membrane</location>
    </subcellularLocation>
</comment>
<evidence type="ECO:0000313" key="7">
    <source>
        <dbReference type="EMBL" id="KYO35739.1"/>
    </source>
</evidence>
<dbReference type="AlphaFoldDB" id="A0A151NGF8"/>
<gene>
    <name evidence="7" type="ORF">Y1Q_0010176</name>
</gene>
<name>A0A151NGF8_ALLMI</name>
<dbReference type="InterPro" id="IPR007593">
    <property type="entry name" value="CD225/Dispanin_fam"/>
</dbReference>
<dbReference type="Pfam" id="PF04505">
    <property type="entry name" value="CD225"/>
    <property type="match status" value="1"/>
</dbReference>
<comment type="caution">
    <text evidence="7">The sequence shown here is derived from an EMBL/GenBank/DDBJ whole genome shotgun (WGS) entry which is preliminary data.</text>
</comment>
<sequence>MDVESRVPYAPLEQPPVRSYKWWSIGNILCCCLPLGLVAVYYSGQVEECLARRDIAGAKKASDTAKTINILALVIGLACIGFMIFYMVRNAQLIKSMATQTIKPPY</sequence>
<comment type="similarity">
    <text evidence="2">Belongs to the CD225/Dispanin family.</text>
</comment>
<keyword evidence="4 6" id="KW-1133">Transmembrane helix</keyword>
<keyword evidence="3 6" id="KW-0812">Transmembrane</keyword>
<evidence type="ECO:0000256" key="1">
    <source>
        <dbReference type="ARBA" id="ARBA00004370"/>
    </source>
</evidence>
<organism evidence="7 8">
    <name type="scientific">Alligator mississippiensis</name>
    <name type="common">American alligator</name>
    <dbReference type="NCBI Taxonomy" id="8496"/>
    <lineage>
        <taxon>Eukaryota</taxon>
        <taxon>Metazoa</taxon>
        <taxon>Chordata</taxon>
        <taxon>Craniata</taxon>
        <taxon>Vertebrata</taxon>
        <taxon>Euteleostomi</taxon>
        <taxon>Archelosauria</taxon>
        <taxon>Archosauria</taxon>
        <taxon>Crocodylia</taxon>
        <taxon>Alligatoridae</taxon>
        <taxon>Alligatorinae</taxon>
        <taxon>Alligator</taxon>
    </lineage>
</organism>
<dbReference type="PhylomeDB" id="A0A151NGF8"/>
<evidence type="ECO:0000313" key="8">
    <source>
        <dbReference type="Proteomes" id="UP000050525"/>
    </source>
</evidence>
<evidence type="ECO:0000256" key="5">
    <source>
        <dbReference type="ARBA" id="ARBA00023136"/>
    </source>
</evidence>
<dbReference type="EMBL" id="AKHW03003120">
    <property type="protein sequence ID" value="KYO35739.1"/>
    <property type="molecule type" value="Genomic_DNA"/>
</dbReference>
<dbReference type="OrthoDB" id="6083617at2759"/>
<dbReference type="Proteomes" id="UP000050525">
    <property type="component" value="Unassembled WGS sequence"/>
</dbReference>
<reference evidence="7 8" key="1">
    <citation type="journal article" date="2012" name="Genome Biol.">
        <title>Sequencing three crocodilian genomes to illuminate the evolution of archosaurs and amniotes.</title>
        <authorList>
            <person name="St John J.A."/>
            <person name="Braun E.L."/>
            <person name="Isberg S.R."/>
            <person name="Miles L.G."/>
            <person name="Chong A.Y."/>
            <person name="Gongora J."/>
            <person name="Dalzell P."/>
            <person name="Moran C."/>
            <person name="Bed'hom B."/>
            <person name="Abzhanov A."/>
            <person name="Burgess S.C."/>
            <person name="Cooksey A.M."/>
            <person name="Castoe T.A."/>
            <person name="Crawford N.G."/>
            <person name="Densmore L.D."/>
            <person name="Drew J.C."/>
            <person name="Edwards S.V."/>
            <person name="Faircloth B.C."/>
            <person name="Fujita M.K."/>
            <person name="Greenwold M.J."/>
            <person name="Hoffmann F.G."/>
            <person name="Howard J.M."/>
            <person name="Iguchi T."/>
            <person name="Janes D.E."/>
            <person name="Khan S.Y."/>
            <person name="Kohno S."/>
            <person name="de Koning A.J."/>
            <person name="Lance S.L."/>
            <person name="McCarthy F.M."/>
            <person name="McCormack J.E."/>
            <person name="Merchant M.E."/>
            <person name="Peterson D.G."/>
            <person name="Pollock D.D."/>
            <person name="Pourmand N."/>
            <person name="Raney B.J."/>
            <person name="Roessler K.A."/>
            <person name="Sanford J.R."/>
            <person name="Sawyer R.H."/>
            <person name="Schmidt C.J."/>
            <person name="Triplett E.W."/>
            <person name="Tuberville T.D."/>
            <person name="Venegas-Anaya M."/>
            <person name="Howard J.T."/>
            <person name="Jarvis E.D."/>
            <person name="Guillette L.J.Jr."/>
            <person name="Glenn T.C."/>
            <person name="Green R.E."/>
            <person name="Ray D.A."/>
        </authorList>
    </citation>
    <scope>NUCLEOTIDE SEQUENCE [LARGE SCALE GENOMIC DNA]</scope>
    <source>
        <strain evidence="7">KSC_2009_1</strain>
    </source>
</reference>